<protein>
    <submittedName>
        <fullName evidence="1">Uncharacterized protein</fullName>
    </submittedName>
</protein>
<comment type="caution">
    <text evidence="1">The sequence shown here is derived from an EMBL/GenBank/DDBJ whole genome shotgun (WGS) entry which is preliminary data.</text>
</comment>
<reference evidence="1 2" key="1">
    <citation type="submission" date="2023-11" db="EMBL/GenBank/DDBJ databases">
        <title>Halocaridina rubra genome assembly.</title>
        <authorList>
            <person name="Smith C."/>
        </authorList>
    </citation>
    <scope>NUCLEOTIDE SEQUENCE [LARGE SCALE GENOMIC DNA]</scope>
    <source>
        <strain evidence="1">EP-1</strain>
        <tissue evidence="1">Whole</tissue>
    </source>
</reference>
<evidence type="ECO:0000313" key="2">
    <source>
        <dbReference type="Proteomes" id="UP001381693"/>
    </source>
</evidence>
<accession>A0AAN8WML2</accession>
<dbReference type="Proteomes" id="UP001381693">
    <property type="component" value="Unassembled WGS sequence"/>
</dbReference>
<name>A0AAN8WML2_HALRR</name>
<organism evidence="1 2">
    <name type="scientific">Halocaridina rubra</name>
    <name type="common">Hawaiian red shrimp</name>
    <dbReference type="NCBI Taxonomy" id="373956"/>
    <lineage>
        <taxon>Eukaryota</taxon>
        <taxon>Metazoa</taxon>
        <taxon>Ecdysozoa</taxon>
        <taxon>Arthropoda</taxon>
        <taxon>Crustacea</taxon>
        <taxon>Multicrustacea</taxon>
        <taxon>Malacostraca</taxon>
        <taxon>Eumalacostraca</taxon>
        <taxon>Eucarida</taxon>
        <taxon>Decapoda</taxon>
        <taxon>Pleocyemata</taxon>
        <taxon>Caridea</taxon>
        <taxon>Atyoidea</taxon>
        <taxon>Atyidae</taxon>
        <taxon>Halocaridina</taxon>
    </lineage>
</organism>
<keyword evidence="2" id="KW-1185">Reference proteome</keyword>
<gene>
    <name evidence="1" type="ORF">SK128_021391</name>
</gene>
<dbReference type="AlphaFoldDB" id="A0AAN8WML2"/>
<sequence>MPFRTLSHPYETFTVARHHRCTNIPSSRFPKNFSYTNFILLKNKIGKYHYHSIDKGCTGQLLSSVRNFSKSIGFGGDAVKRSFKGGDGFPDGFHRNKVT</sequence>
<dbReference type="EMBL" id="JAXCGZ010019033">
    <property type="protein sequence ID" value="KAK7066761.1"/>
    <property type="molecule type" value="Genomic_DNA"/>
</dbReference>
<evidence type="ECO:0000313" key="1">
    <source>
        <dbReference type="EMBL" id="KAK7066761.1"/>
    </source>
</evidence>
<proteinExistence type="predicted"/>